<keyword evidence="2" id="KW-1185">Reference proteome</keyword>
<gene>
    <name evidence="1" type="ORF">EM20IM_00945</name>
</gene>
<protein>
    <submittedName>
        <fullName evidence="1">Uncharacterized protein</fullName>
    </submittedName>
</protein>
<sequence>MNAYENFLATAVHLKELPEESINLLTDILKSVISLHLSKNNSLVVSGFQPIGNEKTTPFEIDFQKLIEIVEESGQQGIDLAELGKKLGCPKEFLLRFVSHFPREIEQIGEERFVHRKYVQTETDSSKFTGRRKITVEKFLSFIKEGPIPIDVLAAKLGVKPASLRVFLSRHKKELKNVKFEKSYFMIVNSRNKKTEAIKTKKVLKILSEAGGRITNRDLAFKLGKTNSQISDWWADLVQKKAKQLKKIDYDPQEHVFLLKG</sequence>
<evidence type="ECO:0000313" key="2">
    <source>
        <dbReference type="Proteomes" id="UP000663088"/>
    </source>
</evidence>
<name>A0ABX7PVJ5_9BACT</name>
<evidence type="ECO:0000313" key="1">
    <source>
        <dbReference type="EMBL" id="QSR86972.1"/>
    </source>
</evidence>
<organism evidence="1 2">
    <name type="scientific">Candidatus Methylacidiphilum infernorum</name>
    <dbReference type="NCBI Taxonomy" id="511746"/>
    <lineage>
        <taxon>Bacteria</taxon>
        <taxon>Pseudomonadati</taxon>
        <taxon>Verrucomicrobiota</taxon>
        <taxon>Methylacidiphilae</taxon>
        <taxon>Methylacidiphilales</taxon>
        <taxon>Methylacidiphilaceae</taxon>
        <taxon>Methylacidiphilum (ex Ratnadevi et al. 2023)</taxon>
    </lineage>
</organism>
<proteinExistence type="predicted"/>
<dbReference type="EMBL" id="CP065956">
    <property type="protein sequence ID" value="QSR86972.1"/>
    <property type="molecule type" value="Genomic_DNA"/>
</dbReference>
<dbReference type="RefSeq" id="WP_206847424.1">
    <property type="nucleotide sequence ID" value="NZ_CP065956.1"/>
</dbReference>
<accession>A0ABX7PVJ5</accession>
<reference evidence="1 2" key="1">
    <citation type="submission" date="2020-12" db="EMBL/GenBank/DDBJ databases">
        <authorList>
            <person name="Awala S.I."/>
            <person name="Gwak J.-H."/>
            <person name="Kim S.-J."/>
            <person name="Rhee S.-K."/>
        </authorList>
    </citation>
    <scope>NUCLEOTIDE SEQUENCE [LARGE SCALE GENOMIC DNA]</scope>
    <source>
        <strain evidence="1 2">IT5</strain>
    </source>
</reference>
<dbReference type="Proteomes" id="UP000663088">
    <property type="component" value="Chromosome"/>
</dbReference>